<proteinExistence type="predicted"/>
<dbReference type="AlphaFoldDB" id="A0A397TYU3"/>
<dbReference type="OrthoDB" id="2492866at2759"/>
<gene>
    <name evidence="1" type="ORF">C2G38_2236075</name>
</gene>
<protein>
    <submittedName>
        <fullName evidence="1">Uncharacterized protein</fullName>
    </submittedName>
</protein>
<reference evidence="1 2" key="1">
    <citation type="submission" date="2018-06" db="EMBL/GenBank/DDBJ databases">
        <title>Comparative genomics reveals the genomic features of Rhizophagus irregularis, R. cerebriforme, R. diaphanum and Gigaspora rosea, and their symbiotic lifestyle signature.</title>
        <authorList>
            <person name="Morin E."/>
            <person name="San Clemente H."/>
            <person name="Chen E.C.H."/>
            <person name="De La Providencia I."/>
            <person name="Hainaut M."/>
            <person name="Kuo A."/>
            <person name="Kohler A."/>
            <person name="Murat C."/>
            <person name="Tang N."/>
            <person name="Roy S."/>
            <person name="Loubradou J."/>
            <person name="Henrissat B."/>
            <person name="Grigoriev I.V."/>
            <person name="Corradi N."/>
            <person name="Roux C."/>
            <person name="Martin F.M."/>
        </authorList>
    </citation>
    <scope>NUCLEOTIDE SEQUENCE [LARGE SCALE GENOMIC DNA]</scope>
    <source>
        <strain evidence="1 2">DAOM 194757</strain>
    </source>
</reference>
<dbReference type="EMBL" id="QKWP01005715">
    <property type="protein sequence ID" value="RIB00005.1"/>
    <property type="molecule type" value="Genomic_DNA"/>
</dbReference>
<sequence>MSHAVERNSLIGYINKTYNLGHRNGTRVEENGIEVETDKHKALDYHQKPAESEKPTGSYRNLEAACVAWKTKIELFKAQVNKFEPEKRLKKEVSVSENPDDASRMWMLKVKDISNMKLVEKWKKRIKKDNVVNEVIKRPEEEKWINGYKTAKPTRSKEKEKKYIPNGFGVIRSDHVIYEFGTQRITSVERSIILLIERPFVHNNLVVAWLGDLDLQTGDQVSNREIESPNGRSSLQTTD</sequence>
<name>A0A397TYU3_9GLOM</name>
<organism evidence="1 2">
    <name type="scientific">Gigaspora rosea</name>
    <dbReference type="NCBI Taxonomy" id="44941"/>
    <lineage>
        <taxon>Eukaryota</taxon>
        <taxon>Fungi</taxon>
        <taxon>Fungi incertae sedis</taxon>
        <taxon>Mucoromycota</taxon>
        <taxon>Glomeromycotina</taxon>
        <taxon>Glomeromycetes</taxon>
        <taxon>Diversisporales</taxon>
        <taxon>Gigasporaceae</taxon>
        <taxon>Gigaspora</taxon>
    </lineage>
</organism>
<comment type="caution">
    <text evidence="1">The sequence shown here is derived from an EMBL/GenBank/DDBJ whole genome shotgun (WGS) entry which is preliminary data.</text>
</comment>
<evidence type="ECO:0000313" key="1">
    <source>
        <dbReference type="EMBL" id="RIB00005.1"/>
    </source>
</evidence>
<keyword evidence="2" id="KW-1185">Reference proteome</keyword>
<accession>A0A397TYU3</accession>
<dbReference type="Proteomes" id="UP000266673">
    <property type="component" value="Unassembled WGS sequence"/>
</dbReference>
<evidence type="ECO:0000313" key="2">
    <source>
        <dbReference type="Proteomes" id="UP000266673"/>
    </source>
</evidence>